<evidence type="ECO:0000313" key="7">
    <source>
        <dbReference type="EMBL" id="RUQ99284.1"/>
    </source>
</evidence>
<keyword evidence="8" id="KW-1185">Reference proteome</keyword>
<evidence type="ECO:0000256" key="5">
    <source>
        <dbReference type="SAM" id="Phobius"/>
    </source>
</evidence>
<dbReference type="AlphaFoldDB" id="A0A433JRD6"/>
<feature type="transmembrane region" description="Helical" evidence="5">
    <location>
        <begin position="106"/>
        <end position="125"/>
    </location>
</feature>
<keyword evidence="3 5" id="KW-1133">Transmembrane helix</keyword>
<dbReference type="GO" id="GO:0016020">
    <property type="term" value="C:membrane"/>
    <property type="evidence" value="ECO:0007669"/>
    <property type="project" value="UniProtKB-SubCell"/>
</dbReference>
<evidence type="ECO:0000313" key="8">
    <source>
        <dbReference type="Proteomes" id="UP000274909"/>
    </source>
</evidence>
<dbReference type="OrthoDB" id="5198202at2"/>
<comment type="subcellular location">
    <subcellularLocation>
        <location evidence="1">Membrane</location>
        <topology evidence="1">Multi-pass membrane protein</topology>
    </subcellularLocation>
</comment>
<evidence type="ECO:0000259" key="6">
    <source>
        <dbReference type="Pfam" id="PF13515"/>
    </source>
</evidence>
<dbReference type="Proteomes" id="UP000274909">
    <property type="component" value="Unassembled WGS sequence"/>
</dbReference>
<sequence length="351" mass="37071">MASLSLHRVSTSAPAILQITVAAIVAYLIAHEVLGHEVPLLAVTVSLSSLGFVRDARPARVLETAVGMTLGIAVAEAVVLTFGQGIVQLAVVLAATLVIARLLSPAAAFAIAAAIQSVLVSLLPAPDGGPFVRVVDGVIGGLVALAATALIPRDPRRAAIREARALFTEFEAVTGSLVSALRFGDHDESERALGRARGTQPLLDAWQSSLESSRAIVRVSPLVRRHRGELDRQAVIFAGMDLATRNLRVIARRLDFVGRDGRRRPAMADLLGRIRGAVSLLSASLDDIEQLPVARRTLEELARHLRPEEVLGNDAPVSEQALVIAVRPLVVDLLVATGMPVGDAQDLLPAT</sequence>
<comment type="caution">
    <text evidence="7">The sequence shown here is derived from an EMBL/GenBank/DDBJ whole genome shotgun (WGS) entry which is preliminary data.</text>
</comment>
<name>A0A433JRD6_9MICO</name>
<feature type="transmembrane region" description="Helical" evidence="5">
    <location>
        <begin position="12"/>
        <end position="30"/>
    </location>
</feature>
<keyword evidence="2 5" id="KW-0812">Transmembrane</keyword>
<keyword evidence="4 5" id="KW-0472">Membrane</keyword>
<evidence type="ECO:0000256" key="2">
    <source>
        <dbReference type="ARBA" id="ARBA00022692"/>
    </source>
</evidence>
<proteinExistence type="predicted"/>
<accession>A0A433JRD6</accession>
<dbReference type="InterPro" id="IPR049453">
    <property type="entry name" value="Memb_transporter_dom"/>
</dbReference>
<organism evidence="7 8">
    <name type="scientific">Labedella endophytica</name>
    <dbReference type="NCBI Taxonomy" id="1523160"/>
    <lineage>
        <taxon>Bacteria</taxon>
        <taxon>Bacillati</taxon>
        <taxon>Actinomycetota</taxon>
        <taxon>Actinomycetes</taxon>
        <taxon>Micrococcales</taxon>
        <taxon>Microbacteriaceae</taxon>
        <taxon>Labedella</taxon>
    </lineage>
</organism>
<gene>
    <name evidence="7" type="ORF">ELQ94_11855</name>
</gene>
<feature type="transmembrane region" description="Helical" evidence="5">
    <location>
        <begin position="77"/>
        <end position="99"/>
    </location>
</feature>
<protein>
    <submittedName>
        <fullName evidence="7">FUSC family protein</fullName>
    </submittedName>
</protein>
<evidence type="ECO:0000256" key="3">
    <source>
        <dbReference type="ARBA" id="ARBA00022989"/>
    </source>
</evidence>
<feature type="domain" description="Integral membrane bound transporter" evidence="6">
    <location>
        <begin position="26"/>
        <end position="146"/>
    </location>
</feature>
<evidence type="ECO:0000256" key="1">
    <source>
        <dbReference type="ARBA" id="ARBA00004141"/>
    </source>
</evidence>
<feature type="transmembrane region" description="Helical" evidence="5">
    <location>
        <begin position="131"/>
        <end position="151"/>
    </location>
</feature>
<dbReference type="Pfam" id="PF13515">
    <property type="entry name" value="FUSC_2"/>
    <property type="match status" value="1"/>
</dbReference>
<dbReference type="EMBL" id="RZGZ01000003">
    <property type="protein sequence ID" value="RUQ99284.1"/>
    <property type="molecule type" value="Genomic_DNA"/>
</dbReference>
<evidence type="ECO:0000256" key="4">
    <source>
        <dbReference type="ARBA" id="ARBA00023136"/>
    </source>
</evidence>
<reference evidence="7 8" key="1">
    <citation type="submission" date="2018-12" db="EMBL/GenBank/DDBJ databases">
        <authorList>
            <person name="Li F."/>
        </authorList>
    </citation>
    <scope>NUCLEOTIDE SEQUENCE [LARGE SCALE GENOMIC DNA]</scope>
    <source>
        <strain evidence="7 8">EGI 6500705</strain>
    </source>
</reference>